<sequence length="176" mass="18877">MDPSSDSRLPTRADVHPTLREPANRVDPRAKTLWRIGPLVLGVFGVVAAVVVAVVVGEGRWIAALAAAVIAVLTAAYTAVVPQWRYRFHRWEVSDDAVYSQSGWFVRHRVIIPIARIQVVDTEAGPIEQFLGLATLTVTTASSAGTIHIAGLEAGVARAIAADLTIRTQAFTDDAT</sequence>
<gene>
    <name evidence="3" type="ORF">CA982_06375</name>
</gene>
<dbReference type="Proteomes" id="UP000194632">
    <property type="component" value="Unassembled WGS sequence"/>
</dbReference>
<dbReference type="EMBL" id="NGFO01000005">
    <property type="protein sequence ID" value="OUC79914.1"/>
    <property type="molecule type" value="Genomic_DNA"/>
</dbReference>
<feature type="domain" description="YdbS-like PH" evidence="2">
    <location>
        <begin position="86"/>
        <end position="161"/>
    </location>
</feature>
<proteinExistence type="predicted"/>
<dbReference type="PANTHER" id="PTHR34473">
    <property type="entry name" value="UPF0699 TRANSMEMBRANE PROTEIN YDBS"/>
    <property type="match status" value="1"/>
</dbReference>
<organism evidence="3 4">
    <name type="scientific">Gordonia lacunae</name>
    <dbReference type="NCBI Taxonomy" id="417102"/>
    <lineage>
        <taxon>Bacteria</taxon>
        <taxon>Bacillati</taxon>
        <taxon>Actinomycetota</taxon>
        <taxon>Actinomycetes</taxon>
        <taxon>Mycobacteriales</taxon>
        <taxon>Gordoniaceae</taxon>
        <taxon>Gordonia</taxon>
    </lineage>
</organism>
<evidence type="ECO:0000256" key="1">
    <source>
        <dbReference type="SAM" id="Phobius"/>
    </source>
</evidence>
<dbReference type="RefSeq" id="WP_086534485.1">
    <property type="nucleotide sequence ID" value="NZ_NGFO01000005.1"/>
</dbReference>
<dbReference type="Pfam" id="PF03703">
    <property type="entry name" value="bPH_2"/>
    <property type="match status" value="1"/>
</dbReference>
<feature type="transmembrane region" description="Helical" evidence="1">
    <location>
        <begin position="33"/>
        <end position="55"/>
    </location>
</feature>
<evidence type="ECO:0000313" key="3">
    <source>
        <dbReference type="EMBL" id="OUC79914.1"/>
    </source>
</evidence>
<keyword evidence="1" id="KW-1133">Transmembrane helix</keyword>
<feature type="transmembrane region" description="Helical" evidence="1">
    <location>
        <begin position="61"/>
        <end position="80"/>
    </location>
</feature>
<protein>
    <recommendedName>
        <fullName evidence="2">YdbS-like PH domain-containing protein</fullName>
    </recommendedName>
</protein>
<dbReference type="STRING" id="417102.CA982_06375"/>
<evidence type="ECO:0000259" key="2">
    <source>
        <dbReference type="Pfam" id="PF03703"/>
    </source>
</evidence>
<evidence type="ECO:0000313" key="4">
    <source>
        <dbReference type="Proteomes" id="UP000194632"/>
    </source>
</evidence>
<accession>A0A243QGK1</accession>
<keyword evidence="1" id="KW-0812">Transmembrane</keyword>
<keyword evidence="1" id="KW-0472">Membrane</keyword>
<keyword evidence="4" id="KW-1185">Reference proteome</keyword>
<dbReference type="AlphaFoldDB" id="A0A243QGK1"/>
<dbReference type="PANTHER" id="PTHR34473:SF3">
    <property type="entry name" value="TRANSMEMBRANE PROTEIN-RELATED"/>
    <property type="match status" value="1"/>
</dbReference>
<dbReference type="InterPro" id="IPR005182">
    <property type="entry name" value="YdbS-like_PH"/>
</dbReference>
<dbReference type="OrthoDB" id="3730669at2"/>
<reference evidence="3 4" key="1">
    <citation type="submission" date="2017-05" db="EMBL/GenBank/DDBJ databases">
        <title>Biotechnological potential of actinobacteria isolated from South African environments.</title>
        <authorList>
            <person name="Le Roes-Hill M."/>
            <person name="Prins A."/>
            <person name="Durrell K.A."/>
        </authorList>
    </citation>
    <scope>NUCLEOTIDE SEQUENCE [LARGE SCALE GENOMIC DNA]</scope>
    <source>
        <strain evidence="3">BS2</strain>
    </source>
</reference>
<comment type="caution">
    <text evidence="3">The sequence shown here is derived from an EMBL/GenBank/DDBJ whole genome shotgun (WGS) entry which is preliminary data.</text>
</comment>
<name>A0A243QGK1_9ACTN</name>